<sequence length="114" mass="12853">MLQDAGCTLDMLPEECRGVPQFLSRTEVEIHQYAIRIQIVETNEATVPRRTLQKFLLAAAAQLGDIKVLCEGNAECFLMSELRVAGHHALNNNIRSEDRSFVFCLDTSIHFQTC</sequence>
<evidence type="ECO:0000313" key="2">
    <source>
        <dbReference type="Proteomes" id="UP000553632"/>
    </source>
</evidence>
<name>A0A7J6QSE8_PEROL</name>
<accession>A0A7J6QSE8</accession>
<gene>
    <name evidence="1" type="ORF">FOZ63_028348</name>
</gene>
<dbReference type="AlphaFoldDB" id="A0A7J6QSE8"/>
<organism evidence="1 2">
    <name type="scientific">Perkinsus olseni</name>
    <name type="common">Perkinsus atlanticus</name>
    <dbReference type="NCBI Taxonomy" id="32597"/>
    <lineage>
        <taxon>Eukaryota</taxon>
        <taxon>Sar</taxon>
        <taxon>Alveolata</taxon>
        <taxon>Perkinsozoa</taxon>
        <taxon>Perkinsea</taxon>
        <taxon>Perkinsida</taxon>
        <taxon>Perkinsidae</taxon>
        <taxon>Perkinsus</taxon>
    </lineage>
</organism>
<evidence type="ECO:0000313" key="1">
    <source>
        <dbReference type="EMBL" id="KAF4711375.1"/>
    </source>
</evidence>
<protein>
    <submittedName>
        <fullName evidence="1">Uncharacterized protein</fullName>
    </submittedName>
</protein>
<reference evidence="1 2" key="1">
    <citation type="submission" date="2020-04" db="EMBL/GenBank/DDBJ databases">
        <title>Perkinsus olseni comparative genomics.</title>
        <authorList>
            <person name="Bogema D.R."/>
        </authorList>
    </citation>
    <scope>NUCLEOTIDE SEQUENCE [LARGE SCALE GENOMIC DNA]</scope>
    <source>
        <strain evidence="1 2">ATCC PRA-207</strain>
    </source>
</reference>
<dbReference type="Proteomes" id="UP000553632">
    <property type="component" value="Unassembled WGS sequence"/>
</dbReference>
<comment type="caution">
    <text evidence="1">The sequence shown here is derived from an EMBL/GenBank/DDBJ whole genome shotgun (WGS) entry which is preliminary data.</text>
</comment>
<keyword evidence="2" id="KW-1185">Reference proteome</keyword>
<dbReference type="EMBL" id="JABANO010030748">
    <property type="protein sequence ID" value="KAF4711375.1"/>
    <property type="molecule type" value="Genomic_DNA"/>
</dbReference>
<proteinExistence type="predicted"/>